<dbReference type="EMBL" id="HBFB01031616">
    <property type="protein sequence ID" value="CAD8693545.1"/>
    <property type="molecule type" value="Transcribed_RNA"/>
</dbReference>
<dbReference type="AlphaFoldDB" id="A0A7S0WZF3"/>
<evidence type="ECO:0008006" key="3">
    <source>
        <dbReference type="Google" id="ProtNLM"/>
    </source>
</evidence>
<evidence type="ECO:0000256" key="1">
    <source>
        <dbReference type="SAM" id="MobiDB-lite"/>
    </source>
</evidence>
<sequence>MSDEQEDDIKSSAFQWDDLPFELRTEVASKIDSERTLTQLCSSSYALKQLGDTTWQWKELFLRRYPGLVRLLSSSRRWRALVRSLSHSPASWQALHRELRSGRTFQAQVRNREVDNSAEDFTHSCYDATVRYQGVCPSTGQPLFTARYLPMGKERVEEPNITLGRLRPVPEGTHPHRVHPWRVADVREGEEVEVQWRGDMGHPFGWWFGVVRRVLRASVVIEFPQYPAHSPWRSVLVPVSTSKDGAVNVDQRWGYLGGLRQLSEAEKAEWGQATRATSSAPGAGAGAAAGAAGSADDGADAGGVVAGSEAAPGGGGGAPLGGMAAVLARAVEAAEAAGLDLDLGQLVEWVAASQAQLIAALQAQAHTQMQAQLGGAQAEPGGWLLELVP</sequence>
<name>A0A7S0WZF3_9CHLO</name>
<gene>
    <name evidence="2" type="ORF">CLEI1391_LOCUS17728</name>
</gene>
<dbReference type="PANTHER" id="PTHR31482">
    <property type="entry name" value="ESTS AU081301(E20138)"/>
    <property type="match status" value="1"/>
</dbReference>
<accession>A0A7S0WZF3</accession>
<protein>
    <recommendedName>
        <fullName evidence="3">F-box domain-containing protein</fullName>
    </recommendedName>
</protein>
<feature type="compositionally biased region" description="Low complexity" evidence="1">
    <location>
        <begin position="279"/>
        <end position="293"/>
    </location>
</feature>
<reference evidence="2" key="1">
    <citation type="submission" date="2021-01" db="EMBL/GenBank/DDBJ databases">
        <authorList>
            <person name="Corre E."/>
            <person name="Pelletier E."/>
            <person name="Niang G."/>
            <person name="Scheremetjew M."/>
            <person name="Finn R."/>
            <person name="Kale V."/>
            <person name="Holt S."/>
            <person name="Cochrane G."/>
            <person name="Meng A."/>
            <person name="Brown T."/>
            <person name="Cohen L."/>
        </authorList>
    </citation>
    <scope>NUCLEOTIDE SEQUENCE</scope>
    <source>
        <strain evidence="2">SAG 11-49</strain>
    </source>
</reference>
<organism evidence="2">
    <name type="scientific">Chlamydomonas leiostraca</name>
    <dbReference type="NCBI Taxonomy" id="1034604"/>
    <lineage>
        <taxon>Eukaryota</taxon>
        <taxon>Viridiplantae</taxon>
        <taxon>Chlorophyta</taxon>
        <taxon>core chlorophytes</taxon>
        <taxon>Chlorophyceae</taxon>
        <taxon>CS clade</taxon>
        <taxon>Chlamydomonadales</taxon>
        <taxon>Chlamydomonadaceae</taxon>
        <taxon>Chlamydomonas</taxon>
    </lineage>
</organism>
<feature type="region of interest" description="Disordered" evidence="1">
    <location>
        <begin position="270"/>
        <end position="293"/>
    </location>
</feature>
<proteinExistence type="predicted"/>
<dbReference type="PANTHER" id="PTHR31482:SF18">
    <property type="entry name" value="ESTS AU081301(E20138)"/>
    <property type="match status" value="1"/>
</dbReference>
<evidence type="ECO:0000313" key="2">
    <source>
        <dbReference type="EMBL" id="CAD8693545.1"/>
    </source>
</evidence>